<evidence type="ECO:0000313" key="1">
    <source>
        <dbReference type="EMBL" id="KAG5187187.1"/>
    </source>
</evidence>
<gene>
    <name evidence="1" type="ORF">JKP88DRAFT_254107</name>
</gene>
<evidence type="ECO:0000313" key="2">
    <source>
        <dbReference type="Proteomes" id="UP000664859"/>
    </source>
</evidence>
<accession>A0A835Z404</accession>
<dbReference type="EMBL" id="JAFCMP010000092">
    <property type="protein sequence ID" value="KAG5187187.1"/>
    <property type="molecule type" value="Genomic_DNA"/>
</dbReference>
<dbReference type="Proteomes" id="UP000664859">
    <property type="component" value="Unassembled WGS sequence"/>
</dbReference>
<name>A0A835Z404_9STRA</name>
<protein>
    <submittedName>
        <fullName evidence="1">Uncharacterized protein</fullName>
    </submittedName>
</protein>
<proteinExistence type="predicted"/>
<comment type="caution">
    <text evidence="1">The sequence shown here is derived from an EMBL/GenBank/DDBJ whole genome shotgun (WGS) entry which is preliminary data.</text>
</comment>
<reference evidence="1" key="1">
    <citation type="submission" date="2021-02" db="EMBL/GenBank/DDBJ databases">
        <title>First Annotated Genome of the Yellow-green Alga Tribonema minus.</title>
        <authorList>
            <person name="Mahan K.M."/>
        </authorList>
    </citation>
    <scope>NUCLEOTIDE SEQUENCE</scope>
    <source>
        <strain evidence="1">UTEX B ZZ1240</strain>
    </source>
</reference>
<dbReference type="AlphaFoldDB" id="A0A835Z404"/>
<sequence length="173" mass="19433">MMRTASMDLFGESPHIKVEYDNLRRLHRLRGDAEPPEKPASRHLRDGWSVDAQSGTALAFRCLVPDMKRAPYRCEVSVQLYAAASSTVFALQVQSDTLARCYSTTPDGWTTACIYYVGTLDTPRGVLYFSAPPPWISVRFFQPSIGTAVTSGLAKTIRFRFIEILESDCKRTM</sequence>
<keyword evidence="2" id="KW-1185">Reference proteome</keyword>
<organism evidence="1 2">
    <name type="scientific">Tribonema minus</name>
    <dbReference type="NCBI Taxonomy" id="303371"/>
    <lineage>
        <taxon>Eukaryota</taxon>
        <taxon>Sar</taxon>
        <taxon>Stramenopiles</taxon>
        <taxon>Ochrophyta</taxon>
        <taxon>PX clade</taxon>
        <taxon>Xanthophyceae</taxon>
        <taxon>Tribonematales</taxon>
        <taxon>Tribonemataceae</taxon>
        <taxon>Tribonema</taxon>
    </lineage>
</organism>